<dbReference type="InterPro" id="IPR035994">
    <property type="entry name" value="Nucleoside_phosphorylase_sf"/>
</dbReference>
<dbReference type="Pfam" id="PF17106">
    <property type="entry name" value="NACHT_sigma"/>
    <property type="match status" value="1"/>
</dbReference>
<protein>
    <submittedName>
        <fullName evidence="2">Nucleoside phosphorylase domain-containing protein</fullName>
    </submittedName>
</protein>
<dbReference type="PANTHER" id="PTHR46082:SF11">
    <property type="entry name" value="AAA+ ATPASE DOMAIN-CONTAINING PROTEIN-RELATED"/>
    <property type="match status" value="1"/>
</dbReference>
<evidence type="ECO:0000313" key="2">
    <source>
        <dbReference type="EMBL" id="KAL2814452.1"/>
    </source>
</evidence>
<dbReference type="InterPro" id="IPR053137">
    <property type="entry name" value="NLR-like"/>
</dbReference>
<keyword evidence="3" id="KW-1185">Reference proteome</keyword>
<dbReference type="Proteomes" id="UP001610334">
    <property type="component" value="Unassembled WGS sequence"/>
</dbReference>
<dbReference type="Gene3D" id="3.40.50.1580">
    <property type="entry name" value="Nucleoside phosphorylase domain"/>
    <property type="match status" value="1"/>
</dbReference>
<accession>A0ABR4HI76</accession>
<dbReference type="SUPFAM" id="SSF53167">
    <property type="entry name" value="Purine and uridine phosphorylases"/>
    <property type="match status" value="1"/>
</dbReference>
<feature type="domain" description="NACHT-NTPase sigma" evidence="1">
    <location>
        <begin position="341"/>
        <end position="378"/>
    </location>
</feature>
<evidence type="ECO:0000313" key="3">
    <source>
        <dbReference type="Proteomes" id="UP001610334"/>
    </source>
</evidence>
<evidence type="ECO:0000259" key="1">
    <source>
        <dbReference type="Pfam" id="PF17106"/>
    </source>
</evidence>
<dbReference type="EMBL" id="JBFXLT010000033">
    <property type="protein sequence ID" value="KAL2814452.1"/>
    <property type="molecule type" value="Genomic_DNA"/>
</dbReference>
<reference evidence="2 3" key="1">
    <citation type="submission" date="2024-07" db="EMBL/GenBank/DDBJ databases">
        <title>Section-level genome sequencing and comparative genomics of Aspergillus sections Usti and Cavernicolus.</title>
        <authorList>
            <consortium name="Lawrence Berkeley National Laboratory"/>
            <person name="Nybo J.L."/>
            <person name="Vesth T.C."/>
            <person name="Theobald S."/>
            <person name="Frisvad J.C."/>
            <person name="Larsen T.O."/>
            <person name="Kjaerboelling I."/>
            <person name="Rothschild-Mancinelli K."/>
            <person name="Lyhne E.K."/>
            <person name="Kogle M.E."/>
            <person name="Barry K."/>
            <person name="Clum A."/>
            <person name="Na H."/>
            <person name="Ledsgaard L."/>
            <person name="Lin J."/>
            <person name="Lipzen A."/>
            <person name="Kuo A."/>
            <person name="Riley R."/>
            <person name="Mondo S."/>
            <person name="Labutti K."/>
            <person name="Haridas S."/>
            <person name="Pangalinan J."/>
            <person name="Salamov A.A."/>
            <person name="Simmons B.A."/>
            <person name="Magnuson J.K."/>
            <person name="Chen J."/>
            <person name="Drula E."/>
            <person name="Henrissat B."/>
            <person name="Wiebenga A."/>
            <person name="Lubbers R.J."/>
            <person name="Gomes A.C."/>
            <person name="Makela M.R."/>
            <person name="Stajich J."/>
            <person name="Grigoriev I.V."/>
            <person name="Mortensen U.H."/>
            <person name="De Vries R.P."/>
            <person name="Baker S.E."/>
            <person name="Andersen M.R."/>
        </authorList>
    </citation>
    <scope>NUCLEOTIDE SEQUENCE [LARGE SCALE GENOMIC DNA]</scope>
    <source>
        <strain evidence="2 3">CBS 588.65</strain>
    </source>
</reference>
<proteinExistence type="predicted"/>
<dbReference type="InterPro" id="IPR031353">
    <property type="entry name" value="NACHT_sigma"/>
</dbReference>
<sequence>MAPKRLQHRDYTVGWICALPLELAAAKTMLDEIHPPLSQLPSDQNSYTLGKLSGHNVSLVCLPSGVYGTISAATVVSQMTSTFPSIAFGLMVGIGGGVPGKEGSSAPDIRLGDVVVSMPSGTSGGIIQYDYGKALSRGLFQTTGTFNRPPQVLLSAVSQMRSNHMVKGPEFRETIFSLLNKHHVMREHFSRPEKDLLFKATYEHASDDRDCSQCSPNQLVARTPRESTEPQIHYGLIASGNRVIKDAQTRDLIAEELGGILCFEMEGAGLMDQLPCLVIRGISDYCDSHKQREWQGYAALCAAAYAKVLLSHVTTRTRSETPSGWVRSTEEMTQYSERKFFFNNHGSGTQYNAIGGTQNNNTGSGNQFFGDFNGPVSFR</sequence>
<organism evidence="2 3">
    <name type="scientific">Aspergillus granulosus</name>
    <dbReference type="NCBI Taxonomy" id="176169"/>
    <lineage>
        <taxon>Eukaryota</taxon>
        <taxon>Fungi</taxon>
        <taxon>Dikarya</taxon>
        <taxon>Ascomycota</taxon>
        <taxon>Pezizomycotina</taxon>
        <taxon>Eurotiomycetes</taxon>
        <taxon>Eurotiomycetidae</taxon>
        <taxon>Eurotiales</taxon>
        <taxon>Aspergillaceae</taxon>
        <taxon>Aspergillus</taxon>
        <taxon>Aspergillus subgen. Nidulantes</taxon>
    </lineage>
</organism>
<dbReference type="PANTHER" id="PTHR46082">
    <property type="entry name" value="ATP/GTP-BINDING PROTEIN-RELATED"/>
    <property type="match status" value="1"/>
</dbReference>
<name>A0ABR4HI76_9EURO</name>
<comment type="caution">
    <text evidence="2">The sequence shown here is derived from an EMBL/GenBank/DDBJ whole genome shotgun (WGS) entry which is preliminary data.</text>
</comment>
<gene>
    <name evidence="2" type="ORF">BJX63DRAFT_199213</name>
</gene>